<reference evidence="6 7" key="1">
    <citation type="submission" date="2019-09" db="EMBL/GenBank/DDBJ databases">
        <title>Draft genome sequences of 48 bacterial type strains from the CCUG.</title>
        <authorList>
            <person name="Tunovic T."/>
            <person name="Pineiro-Iglesias B."/>
            <person name="Unosson C."/>
            <person name="Inganas E."/>
            <person name="Ohlen M."/>
            <person name="Cardew S."/>
            <person name="Jensie-Markopoulos S."/>
            <person name="Salva-Serra F."/>
            <person name="Jaen-Luchoro D."/>
            <person name="Karlsson R."/>
            <person name="Svensson-Stadler L."/>
            <person name="Chun J."/>
            <person name="Moore E."/>
        </authorList>
    </citation>
    <scope>NUCLEOTIDE SEQUENCE [LARGE SCALE GENOMIC DNA]</scope>
    <source>
        <strain evidence="6 7">CCUG 30977</strain>
    </source>
</reference>
<feature type="transmembrane region" description="Helical" evidence="4">
    <location>
        <begin position="289"/>
        <end position="307"/>
    </location>
</feature>
<dbReference type="PROSITE" id="PS50850">
    <property type="entry name" value="MFS"/>
    <property type="match status" value="1"/>
</dbReference>
<feature type="domain" description="Major facilitator superfamily (MFS) profile" evidence="5">
    <location>
        <begin position="21"/>
        <end position="401"/>
    </location>
</feature>
<feature type="transmembrane region" description="Helical" evidence="4">
    <location>
        <begin position="256"/>
        <end position="277"/>
    </location>
</feature>
<evidence type="ECO:0000256" key="3">
    <source>
        <dbReference type="ARBA" id="ARBA00023136"/>
    </source>
</evidence>
<evidence type="ECO:0000259" key="5">
    <source>
        <dbReference type="PROSITE" id="PS50850"/>
    </source>
</evidence>
<feature type="transmembrane region" description="Helical" evidence="4">
    <location>
        <begin position="377"/>
        <end position="396"/>
    </location>
</feature>
<dbReference type="AlphaFoldDB" id="A0A643FDC8"/>
<feature type="transmembrane region" description="Helical" evidence="4">
    <location>
        <begin position="118"/>
        <end position="140"/>
    </location>
</feature>
<dbReference type="EMBL" id="VZPB01000018">
    <property type="protein sequence ID" value="KAB0583068.1"/>
    <property type="molecule type" value="Genomic_DNA"/>
</dbReference>
<keyword evidence="3 4" id="KW-0472">Membrane</keyword>
<feature type="transmembrane region" description="Helical" evidence="4">
    <location>
        <begin position="347"/>
        <end position="365"/>
    </location>
</feature>
<organism evidence="6 7">
    <name type="scientific">Ideonella dechloratans</name>
    <dbReference type="NCBI Taxonomy" id="36863"/>
    <lineage>
        <taxon>Bacteria</taxon>
        <taxon>Pseudomonadati</taxon>
        <taxon>Pseudomonadota</taxon>
        <taxon>Betaproteobacteria</taxon>
        <taxon>Burkholderiales</taxon>
        <taxon>Sphaerotilaceae</taxon>
        <taxon>Ideonella</taxon>
    </lineage>
</organism>
<dbReference type="OrthoDB" id="9797953at2"/>
<feature type="transmembrane region" description="Helical" evidence="4">
    <location>
        <begin position="61"/>
        <end position="80"/>
    </location>
</feature>
<keyword evidence="1 4" id="KW-0812">Transmembrane</keyword>
<dbReference type="PANTHER" id="PTHR23537">
    <property type="match status" value="1"/>
</dbReference>
<evidence type="ECO:0000313" key="7">
    <source>
        <dbReference type="Proteomes" id="UP000430120"/>
    </source>
</evidence>
<dbReference type="InterPro" id="IPR010645">
    <property type="entry name" value="MFS_4"/>
</dbReference>
<keyword evidence="7" id="KW-1185">Reference proteome</keyword>
<evidence type="ECO:0000256" key="2">
    <source>
        <dbReference type="ARBA" id="ARBA00022989"/>
    </source>
</evidence>
<comment type="caution">
    <text evidence="6">The sequence shown here is derived from an EMBL/GenBank/DDBJ whole genome shotgun (WGS) entry which is preliminary data.</text>
</comment>
<feature type="transmembrane region" description="Helical" evidence="4">
    <location>
        <begin position="152"/>
        <end position="173"/>
    </location>
</feature>
<accession>A0A643FDC8</accession>
<feature type="transmembrane region" description="Helical" evidence="4">
    <location>
        <begin position="313"/>
        <end position="335"/>
    </location>
</feature>
<dbReference type="GO" id="GO:0022857">
    <property type="term" value="F:transmembrane transporter activity"/>
    <property type="evidence" value="ECO:0007669"/>
    <property type="project" value="InterPro"/>
</dbReference>
<gene>
    <name evidence="6" type="ORF">F7Q92_09340</name>
</gene>
<dbReference type="InterPro" id="IPR036259">
    <property type="entry name" value="MFS_trans_sf"/>
</dbReference>
<keyword evidence="2 4" id="KW-1133">Transmembrane helix</keyword>
<dbReference type="InterPro" id="IPR020846">
    <property type="entry name" value="MFS_dom"/>
</dbReference>
<evidence type="ECO:0000256" key="4">
    <source>
        <dbReference type="SAM" id="Phobius"/>
    </source>
</evidence>
<dbReference type="GO" id="GO:0005886">
    <property type="term" value="C:plasma membrane"/>
    <property type="evidence" value="ECO:0007669"/>
    <property type="project" value="TreeGrafter"/>
</dbReference>
<feature type="transmembrane region" description="Helical" evidence="4">
    <location>
        <begin position="20"/>
        <end position="41"/>
    </location>
</feature>
<dbReference type="Pfam" id="PF06779">
    <property type="entry name" value="MFS_4"/>
    <property type="match status" value="1"/>
</dbReference>
<dbReference type="PANTHER" id="PTHR23537:SF1">
    <property type="entry name" value="SUGAR TRANSPORTER"/>
    <property type="match status" value="1"/>
</dbReference>
<feature type="transmembrane region" description="Helical" evidence="4">
    <location>
        <begin position="229"/>
        <end position="250"/>
    </location>
</feature>
<dbReference type="Gene3D" id="1.20.1250.20">
    <property type="entry name" value="MFS general substrate transporter like domains"/>
    <property type="match status" value="1"/>
</dbReference>
<dbReference type="Proteomes" id="UP000430120">
    <property type="component" value="Unassembled WGS sequence"/>
</dbReference>
<name>A0A643FDC8_IDEDE</name>
<feature type="transmembrane region" description="Helical" evidence="4">
    <location>
        <begin position="92"/>
        <end position="112"/>
    </location>
</feature>
<dbReference type="RefSeq" id="WP_151123882.1">
    <property type="nucleotide sequence ID" value="NZ_CP088081.1"/>
</dbReference>
<proteinExistence type="predicted"/>
<feature type="transmembrane region" description="Helical" evidence="4">
    <location>
        <begin position="179"/>
        <end position="197"/>
    </location>
</feature>
<evidence type="ECO:0000313" key="6">
    <source>
        <dbReference type="EMBL" id="KAB0583068.1"/>
    </source>
</evidence>
<dbReference type="SUPFAM" id="SSF103473">
    <property type="entry name" value="MFS general substrate transporter"/>
    <property type="match status" value="1"/>
</dbReference>
<evidence type="ECO:0000256" key="1">
    <source>
        <dbReference type="ARBA" id="ARBA00022692"/>
    </source>
</evidence>
<protein>
    <submittedName>
        <fullName evidence="6">YbfB/YjiJ family MFS transporter</fullName>
    </submittedName>
</protein>
<sequence>MDTAAPRTHSPHTPRELQPWQVLAAGVCALLLTVGLARFAYTPLLPVMQDQAGLSAAAGGWLASWNYAGYMAGCWVATWLHQPRLRFAAYRLCLVAGVIGTAGMGLTQSLWVWGLLRFIAGVAAVGGMLLGSGMVLAWLVTHGRRPELGIHFIGLGLGLAVSGVAAMLMAHHLDWAAQWQALGLLTVLLAVPAWHWMPAPAPKPATPAPAAAAGPAAATTPRLGLLLPAAYFCAGVGYVISATFLVAIVVRQPGMAGGGNLTWVVVGLAAAPAVLWWDRLARRAGDVRALLAAYAVQIVSFLLPLFFEGLAAALLGAVLYGATFIGIVGLTLAYVGRHEPANPARAMARLTLSYGAGQILAPAVAGQIAQRTGSYQGALWMAAGLMALGMVLLVLLDRQQRRLAAERAAV</sequence>